<accession>A0ABM7YDQ5</accession>
<evidence type="ECO:0000313" key="2">
    <source>
        <dbReference type="EMBL" id="BDH79461.1"/>
    </source>
</evidence>
<keyword evidence="3" id="KW-1185">Reference proteome</keyword>
<proteinExistence type="predicted"/>
<feature type="transmembrane region" description="Helical" evidence="1">
    <location>
        <begin position="364"/>
        <end position="397"/>
    </location>
</feature>
<evidence type="ECO:0000313" key="3">
    <source>
        <dbReference type="Proteomes" id="UP000831817"/>
    </source>
</evidence>
<name>A0ABM7YDQ5_9EURY</name>
<organism evidence="2 3">
    <name type="scientific">Methanothermobacter tenebrarum</name>
    <dbReference type="NCBI Taxonomy" id="680118"/>
    <lineage>
        <taxon>Archaea</taxon>
        <taxon>Methanobacteriati</taxon>
        <taxon>Methanobacteriota</taxon>
        <taxon>Methanomada group</taxon>
        <taxon>Methanobacteria</taxon>
        <taxon>Methanobacteriales</taxon>
        <taxon>Methanobacteriaceae</taxon>
        <taxon>Methanothermobacter</taxon>
    </lineage>
</organism>
<evidence type="ECO:0000256" key="1">
    <source>
        <dbReference type="SAM" id="Phobius"/>
    </source>
</evidence>
<keyword evidence="1" id="KW-1133">Transmembrane helix</keyword>
<keyword evidence="1" id="KW-0472">Membrane</keyword>
<evidence type="ECO:0008006" key="4">
    <source>
        <dbReference type="Google" id="ProtNLM"/>
    </source>
</evidence>
<keyword evidence="1" id="KW-0812">Transmembrane</keyword>
<dbReference type="RefSeq" id="WP_248563818.1">
    <property type="nucleotide sequence ID" value="NZ_AP025698.1"/>
</dbReference>
<dbReference type="GeneID" id="71965361"/>
<gene>
    <name evidence="2" type="ORF">MTTB_08400</name>
</gene>
<reference evidence="2 3" key="1">
    <citation type="submission" date="2022-04" db="EMBL/GenBank/DDBJ databases">
        <title>Complete genome of Methanothermobacter tenebrarum strain RMAS.</title>
        <authorList>
            <person name="Nakamura K."/>
            <person name="Oshima K."/>
            <person name="Hattori M."/>
            <person name="Kamagata Y."/>
            <person name="Takamizawa K."/>
        </authorList>
    </citation>
    <scope>NUCLEOTIDE SEQUENCE [LARGE SCALE GENOMIC DNA]</scope>
    <source>
        <strain evidence="2 3">RMAS</strain>
    </source>
</reference>
<dbReference type="Proteomes" id="UP000831817">
    <property type="component" value="Chromosome"/>
</dbReference>
<dbReference type="EMBL" id="AP025698">
    <property type="protein sequence ID" value="BDH79461.1"/>
    <property type="molecule type" value="Genomic_DNA"/>
</dbReference>
<sequence>MLTEYILRALLGLLLKKKVLGIGTKYSPNNAREREYVDMINYTKTMLIEIKKADINSQNIFNNLIKEVGPENIPPNRRFIELKPPLDKVDEYALFSNIIIGSDRYLYIEVFNKARIINDFTELLRREKGEIIEKSPTEILARLPSKNDAIRAAIKLIGLASAKKINLRAAVGMTGAAAIERSIKLNEEIGEIPGVGFTKLGGEFALIFPTPFTLKESEPSTHDNYLFIDVINSTNFIEKYGKGALVEIMNDIKNYIEKECKGKIEGYKEGGDDIIANLPSKDMALRATIDAAWHALANGAKIRAGIGKTRREAAERAHLADDIKLWNPATVIIFDVADGLYGYFIPNPFTRAIIDYLFTKKSRLIIIFIFVFMATFLGWNLGYWQLGLLAILLAVLYGATT</sequence>
<protein>
    <recommendedName>
        <fullName evidence="4">Guanylate cyclase domain-containing protein</fullName>
    </recommendedName>
</protein>